<organism evidence="1 2">
    <name type="scientific">Armillaria ostoyae</name>
    <name type="common">Armillaria root rot fungus</name>
    <dbReference type="NCBI Taxonomy" id="47428"/>
    <lineage>
        <taxon>Eukaryota</taxon>
        <taxon>Fungi</taxon>
        <taxon>Dikarya</taxon>
        <taxon>Basidiomycota</taxon>
        <taxon>Agaricomycotina</taxon>
        <taxon>Agaricomycetes</taxon>
        <taxon>Agaricomycetidae</taxon>
        <taxon>Agaricales</taxon>
        <taxon>Marasmiineae</taxon>
        <taxon>Physalacriaceae</taxon>
        <taxon>Armillaria</taxon>
    </lineage>
</organism>
<protein>
    <submittedName>
        <fullName evidence="1">Uncharacterized protein</fullName>
    </submittedName>
</protein>
<keyword evidence="2" id="KW-1185">Reference proteome</keyword>
<proteinExistence type="predicted"/>
<sequence length="70" mass="8011">MLTITATSPFSQVFGARRGPLRRACTRPLLEFKAATLLAIVVTVAVDASLKNWEGWLWDESRQRWQRAYC</sequence>
<accession>A0A284S9D3</accession>
<dbReference type="Proteomes" id="UP000219338">
    <property type="component" value="Unassembled WGS sequence"/>
</dbReference>
<dbReference type="AlphaFoldDB" id="A0A284S9D3"/>
<dbReference type="EMBL" id="FUEG01000046">
    <property type="protein sequence ID" value="SJL17601.1"/>
    <property type="molecule type" value="Genomic_DNA"/>
</dbReference>
<evidence type="ECO:0000313" key="2">
    <source>
        <dbReference type="Proteomes" id="UP000219338"/>
    </source>
</evidence>
<evidence type="ECO:0000313" key="1">
    <source>
        <dbReference type="EMBL" id="SJL17601.1"/>
    </source>
</evidence>
<reference evidence="2" key="1">
    <citation type="journal article" date="2017" name="Nat. Ecol. Evol.">
        <title>Genome expansion and lineage-specific genetic innovations in the forest pathogenic fungi Armillaria.</title>
        <authorList>
            <person name="Sipos G."/>
            <person name="Prasanna A.N."/>
            <person name="Walter M.C."/>
            <person name="O'Connor E."/>
            <person name="Balint B."/>
            <person name="Krizsan K."/>
            <person name="Kiss B."/>
            <person name="Hess J."/>
            <person name="Varga T."/>
            <person name="Slot J."/>
            <person name="Riley R."/>
            <person name="Boka B."/>
            <person name="Rigling D."/>
            <person name="Barry K."/>
            <person name="Lee J."/>
            <person name="Mihaltcheva S."/>
            <person name="LaButti K."/>
            <person name="Lipzen A."/>
            <person name="Waldron R."/>
            <person name="Moloney N.M."/>
            <person name="Sperisen C."/>
            <person name="Kredics L."/>
            <person name="Vagvoelgyi C."/>
            <person name="Patrignani A."/>
            <person name="Fitzpatrick D."/>
            <person name="Nagy I."/>
            <person name="Doyle S."/>
            <person name="Anderson J.B."/>
            <person name="Grigoriev I.V."/>
            <person name="Gueldener U."/>
            <person name="Muensterkoetter M."/>
            <person name="Nagy L.G."/>
        </authorList>
    </citation>
    <scope>NUCLEOTIDE SEQUENCE [LARGE SCALE GENOMIC DNA]</scope>
    <source>
        <strain evidence="2">C18/9</strain>
    </source>
</reference>
<name>A0A284S9D3_ARMOS</name>
<gene>
    <name evidence="1" type="ORF">ARMOST_21155</name>
</gene>